<dbReference type="InterPro" id="IPR005175">
    <property type="entry name" value="PPC_dom"/>
</dbReference>
<name>A0A0A2MSL7_9FLAO</name>
<dbReference type="PANTHER" id="PTHR34988">
    <property type="entry name" value="PROTEIN, PUTATIVE-RELATED"/>
    <property type="match status" value="1"/>
</dbReference>
<dbReference type="PROSITE" id="PS51742">
    <property type="entry name" value="PPC"/>
    <property type="match status" value="1"/>
</dbReference>
<feature type="signal peptide" evidence="1">
    <location>
        <begin position="1"/>
        <end position="22"/>
    </location>
</feature>
<evidence type="ECO:0000256" key="1">
    <source>
        <dbReference type="SAM" id="SignalP"/>
    </source>
</evidence>
<gene>
    <name evidence="3" type="ORF">Q766_00275</name>
</gene>
<keyword evidence="4" id="KW-1185">Reference proteome</keyword>
<evidence type="ECO:0000259" key="2">
    <source>
        <dbReference type="PROSITE" id="PS51742"/>
    </source>
</evidence>
<feature type="domain" description="PPC" evidence="2">
    <location>
        <begin position="33"/>
        <end position="168"/>
    </location>
</feature>
<proteinExistence type="predicted"/>
<sequence length="172" mass="19029">MKFLKLRYALLLIFMAVTIAHAQKTQPNIARYTKVPAGYLMVLRQGDDILKEIEALAVAENIPSATFTGMGFVNITFGFFDFKTKKYDPKDFKDMELASLTGSIAWQNGKPSIHAHGLVTGKDFMAYGGHILNGTVSTGSVEIMFTVHDKKLERIMEQPLGANVLCVGNCEH</sequence>
<keyword evidence="3" id="KW-0238">DNA-binding</keyword>
<dbReference type="CDD" id="cd11378">
    <property type="entry name" value="DUF296"/>
    <property type="match status" value="1"/>
</dbReference>
<feature type="chain" id="PRO_5002003586" evidence="1">
    <location>
        <begin position="23"/>
        <end position="172"/>
    </location>
</feature>
<comment type="caution">
    <text evidence="3">The sequence shown here is derived from an EMBL/GenBank/DDBJ whole genome shotgun (WGS) entry which is preliminary data.</text>
</comment>
<dbReference type="AlphaFoldDB" id="A0A0A2MSL7"/>
<dbReference type="PANTHER" id="PTHR34988:SF1">
    <property type="entry name" value="DNA-BINDING PROTEIN"/>
    <property type="match status" value="1"/>
</dbReference>
<dbReference type="RefSeq" id="WP_026991979.1">
    <property type="nucleotide sequence ID" value="NZ_JRLY01000001.1"/>
</dbReference>
<dbReference type="SUPFAM" id="SSF117856">
    <property type="entry name" value="AF0104/ALDC/Ptd012-like"/>
    <property type="match status" value="1"/>
</dbReference>
<protein>
    <submittedName>
        <fullName evidence="3">DNA-binding protein</fullName>
    </submittedName>
</protein>
<dbReference type="GO" id="GO:0003677">
    <property type="term" value="F:DNA binding"/>
    <property type="evidence" value="ECO:0007669"/>
    <property type="project" value="UniProtKB-KW"/>
</dbReference>
<dbReference type="STRING" id="1121898.GCA_000422725_00532"/>
<accession>A0A0A2MSL7</accession>
<dbReference type="EMBL" id="JRLY01000001">
    <property type="protein sequence ID" value="KGO94596.1"/>
    <property type="molecule type" value="Genomic_DNA"/>
</dbReference>
<organism evidence="3 4">
    <name type="scientific">Flavobacterium subsaxonicum WB 4.1-42 = DSM 21790</name>
    <dbReference type="NCBI Taxonomy" id="1121898"/>
    <lineage>
        <taxon>Bacteria</taxon>
        <taxon>Pseudomonadati</taxon>
        <taxon>Bacteroidota</taxon>
        <taxon>Flavobacteriia</taxon>
        <taxon>Flavobacteriales</taxon>
        <taxon>Flavobacteriaceae</taxon>
        <taxon>Flavobacterium</taxon>
    </lineage>
</organism>
<dbReference type="OrthoDB" id="9798999at2"/>
<dbReference type="Gene3D" id="3.30.1330.80">
    <property type="entry name" value="Hypothetical protein, similar to alpha- acetolactate decarboxylase, domain 2"/>
    <property type="match status" value="1"/>
</dbReference>
<reference evidence="3 4" key="1">
    <citation type="submission" date="2013-09" db="EMBL/GenBank/DDBJ databases">
        <authorList>
            <person name="Zeng Z."/>
            <person name="Chen C."/>
        </authorList>
    </citation>
    <scope>NUCLEOTIDE SEQUENCE [LARGE SCALE GENOMIC DNA]</scope>
    <source>
        <strain evidence="3 4">WB 4.1-42</strain>
    </source>
</reference>
<dbReference type="Proteomes" id="UP000030111">
    <property type="component" value="Unassembled WGS sequence"/>
</dbReference>
<dbReference type="eggNOG" id="COG1661">
    <property type="taxonomic scope" value="Bacteria"/>
</dbReference>
<evidence type="ECO:0000313" key="3">
    <source>
        <dbReference type="EMBL" id="KGO94596.1"/>
    </source>
</evidence>
<evidence type="ECO:0000313" key="4">
    <source>
        <dbReference type="Proteomes" id="UP000030111"/>
    </source>
</evidence>
<dbReference type="Pfam" id="PF03479">
    <property type="entry name" value="PCC"/>
    <property type="match status" value="1"/>
</dbReference>
<keyword evidence="1" id="KW-0732">Signal</keyword>